<accession>A0A922I6J4</accession>
<evidence type="ECO:0000313" key="2">
    <source>
        <dbReference type="EMBL" id="KAH9526327.1"/>
    </source>
</evidence>
<reference evidence="2" key="1">
    <citation type="submission" date="2013-05" db="EMBL/GenBank/DDBJ databases">
        <authorList>
            <person name="Yim A.K.Y."/>
            <person name="Chan T.F."/>
            <person name="Ji K.M."/>
            <person name="Liu X.Y."/>
            <person name="Zhou J.W."/>
            <person name="Li R.Q."/>
            <person name="Yang K.Y."/>
            <person name="Li J."/>
            <person name="Li M."/>
            <person name="Law P.T.W."/>
            <person name="Wu Y.L."/>
            <person name="Cai Z.L."/>
            <person name="Qin H."/>
            <person name="Bao Y."/>
            <person name="Leung R.K.K."/>
            <person name="Ng P.K.S."/>
            <person name="Zou J."/>
            <person name="Zhong X.J."/>
            <person name="Ran P.X."/>
            <person name="Zhong N.S."/>
            <person name="Liu Z.G."/>
            <person name="Tsui S.K.W."/>
        </authorList>
    </citation>
    <scope>NUCLEOTIDE SEQUENCE</scope>
    <source>
        <strain evidence="2">Derf</strain>
        <tissue evidence="2">Whole organism</tissue>
    </source>
</reference>
<protein>
    <submittedName>
        <fullName evidence="2">Uncharacterized protein</fullName>
    </submittedName>
</protein>
<keyword evidence="3" id="KW-1185">Reference proteome</keyword>
<reference evidence="2" key="2">
    <citation type="journal article" date="2022" name="Res Sq">
        <title>Comparative Genomics Reveals Insights into the Divergent Evolution of Astigmatic Mites and Household Pest Adaptations.</title>
        <authorList>
            <person name="Xiong Q."/>
            <person name="Wan A.T.-Y."/>
            <person name="Liu X.-Y."/>
            <person name="Fung C.S.-H."/>
            <person name="Xiao X."/>
            <person name="Malainual N."/>
            <person name="Hou J."/>
            <person name="Wang L."/>
            <person name="Wang M."/>
            <person name="Yang K."/>
            <person name="Cui Y."/>
            <person name="Leung E."/>
            <person name="Nong W."/>
            <person name="Shin S.-K."/>
            <person name="Au S."/>
            <person name="Jeong K.Y."/>
            <person name="Chew F.T."/>
            <person name="Hui J."/>
            <person name="Leung T.F."/>
            <person name="Tungtrongchitr A."/>
            <person name="Zhong N."/>
            <person name="Liu Z."/>
            <person name="Tsui S."/>
        </authorList>
    </citation>
    <scope>NUCLEOTIDE SEQUENCE</scope>
    <source>
        <strain evidence="2">Derf</strain>
        <tissue evidence="2">Whole organism</tissue>
    </source>
</reference>
<feature type="compositionally biased region" description="Acidic residues" evidence="1">
    <location>
        <begin position="1"/>
        <end position="11"/>
    </location>
</feature>
<dbReference type="Proteomes" id="UP000790347">
    <property type="component" value="Unassembled WGS sequence"/>
</dbReference>
<organism evidence="2 3">
    <name type="scientific">Dermatophagoides farinae</name>
    <name type="common">American house dust mite</name>
    <dbReference type="NCBI Taxonomy" id="6954"/>
    <lineage>
        <taxon>Eukaryota</taxon>
        <taxon>Metazoa</taxon>
        <taxon>Ecdysozoa</taxon>
        <taxon>Arthropoda</taxon>
        <taxon>Chelicerata</taxon>
        <taxon>Arachnida</taxon>
        <taxon>Acari</taxon>
        <taxon>Acariformes</taxon>
        <taxon>Sarcoptiformes</taxon>
        <taxon>Astigmata</taxon>
        <taxon>Psoroptidia</taxon>
        <taxon>Analgoidea</taxon>
        <taxon>Pyroglyphidae</taxon>
        <taxon>Dermatophagoidinae</taxon>
        <taxon>Dermatophagoides</taxon>
    </lineage>
</organism>
<dbReference type="EMBL" id="ASGP02000001">
    <property type="protein sequence ID" value="KAH9526327.1"/>
    <property type="molecule type" value="Genomic_DNA"/>
</dbReference>
<comment type="caution">
    <text evidence="2">The sequence shown here is derived from an EMBL/GenBank/DDBJ whole genome shotgun (WGS) entry which is preliminary data.</text>
</comment>
<sequence>MADCHVEDEDQIDHNDDHDQDFMDKMVSTTTTTSGWKQRKDGHGDNIMDEVFFSMFPNNNKNKSAYLVREYRPIGLNP</sequence>
<feature type="region of interest" description="Disordered" evidence="1">
    <location>
        <begin position="1"/>
        <end position="22"/>
    </location>
</feature>
<proteinExistence type="predicted"/>
<dbReference type="AlphaFoldDB" id="A0A922I6J4"/>
<gene>
    <name evidence="2" type="ORF">DERF_000425</name>
</gene>
<evidence type="ECO:0000313" key="3">
    <source>
        <dbReference type="Proteomes" id="UP000790347"/>
    </source>
</evidence>
<name>A0A922I6J4_DERFA</name>
<evidence type="ECO:0000256" key="1">
    <source>
        <dbReference type="SAM" id="MobiDB-lite"/>
    </source>
</evidence>
<feature type="compositionally biased region" description="Basic and acidic residues" evidence="1">
    <location>
        <begin position="12"/>
        <end position="22"/>
    </location>
</feature>